<keyword evidence="8" id="KW-1185">Reference proteome</keyword>
<keyword evidence="4 5" id="KW-0378">Hydrolase</keyword>
<name>A0ABD5RSD1_9EURY</name>
<evidence type="ECO:0000256" key="1">
    <source>
        <dbReference type="ARBA" id="ARBA00022649"/>
    </source>
</evidence>
<organism evidence="7 8">
    <name type="scientific">Halomarina salina</name>
    <dbReference type="NCBI Taxonomy" id="1872699"/>
    <lineage>
        <taxon>Archaea</taxon>
        <taxon>Methanobacteriati</taxon>
        <taxon>Methanobacteriota</taxon>
        <taxon>Stenosarchaea group</taxon>
        <taxon>Halobacteria</taxon>
        <taxon>Halobacteriales</taxon>
        <taxon>Natronomonadaceae</taxon>
        <taxon>Halomarina</taxon>
    </lineage>
</organism>
<sequence length="143" mass="16001">MAVAAIDTNVLLARMSRKDAHHDTARRIVEAADHGDLPTMRVTNYVVTETLNYLHERQEHDVAVELYDRLVQSAGFEPVHTPKADFSQAVDLFRENSGLAFGDAAIVACMQREDIEYVYSFDDDFDPVTGVTRLNTATNPFSP</sequence>
<comment type="cofactor">
    <cofactor evidence="5">
        <name>Mg(2+)</name>
        <dbReference type="ChEBI" id="CHEBI:18420"/>
    </cofactor>
</comment>
<protein>
    <recommendedName>
        <fullName evidence="5">Ribonuclease VapC</fullName>
        <shortName evidence="5">RNase VapC</shortName>
        <ecNumber evidence="5">3.1.-.-</ecNumber>
    </recommendedName>
    <alternativeName>
        <fullName evidence="5">Putative toxin VapC</fullName>
    </alternativeName>
</protein>
<gene>
    <name evidence="5" type="primary">vapC</name>
    <name evidence="7" type="ORF">ACFPYI_19105</name>
</gene>
<accession>A0ABD5RSD1</accession>
<keyword evidence="5" id="KW-0800">Toxin</keyword>
<dbReference type="GO" id="GO:0004518">
    <property type="term" value="F:nuclease activity"/>
    <property type="evidence" value="ECO:0007669"/>
    <property type="project" value="UniProtKB-KW"/>
</dbReference>
<comment type="similarity">
    <text evidence="5">Belongs to the PINc/VapC protein family.</text>
</comment>
<keyword evidence="1 5" id="KW-1277">Toxin-antitoxin system</keyword>
<evidence type="ECO:0000259" key="6">
    <source>
        <dbReference type="Pfam" id="PF01850"/>
    </source>
</evidence>
<dbReference type="InterPro" id="IPR029060">
    <property type="entry name" value="PIN-like_dom_sf"/>
</dbReference>
<evidence type="ECO:0000256" key="3">
    <source>
        <dbReference type="ARBA" id="ARBA00022723"/>
    </source>
</evidence>
<dbReference type="EC" id="3.1.-.-" evidence="5"/>
<evidence type="ECO:0000256" key="2">
    <source>
        <dbReference type="ARBA" id="ARBA00022722"/>
    </source>
</evidence>
<dbReference type="AlphaFoldDB" id="A0ABD5RSD1"/>
<evidence type="ECO:0000256" key="4">
    <source>
        <dbReference type="ARBA" id="ARBA00022801"/>
    </source>
</evidence>
<keyword evidence="2 5" id="KW-0540">Nuclease</keyword>
<evidence type="ECO:0000313" key="7">
    <source>
        <dbReference type="EMBL" id="MFC5973443.1"/>
    </source>
</evidence>
<dbReference type="EMBL" id="JBHSQH010000001">
    <property type="protein sequence ID" value="MFC5973443.1"/>
    <property type="molecule type" value="Genomic_DNA"/>
</dbReference>
<evidence type="ECO:0000256" key="5">
    <source>
        <dbReference type="HAMAP-Rule" id="MF_00265"/>
    </source>
</evidence>
<dbReference type="GO" id="GO:0016787">
    <property type="term" value="F:hydrolase activity"/>
    <property type="evidence" value="ECO:0007669"/>
    <property type="project" value="UniProtKB-KW"/>
</dbReference>
<comment type="caution">
    <text evidence="7">The sequence shown here is derived from an EMBL/GenBank/DDBJ whole genome shotgun (WGS) entry which is preliminary data.</text>
</comment>
<dbReference type="PANTHER" id="PTHR42188:SF1">
    <property type="entry name" value="23S RRNA-SPECIFIC ENDONUCLEASE VAPC20"/>
    <property type="match status" value="1"/>
</dbReference>
<keyword evidence="3 5" id="KW-0479">Metal-binding</keyword>
<dbReference type="InterPro" id="IPR002716">
    <property type="entry name" value="PIN_dom"/>
</dbReference>
<dbReference type="Proteomes" id="UP001596099">
    <property type="component" value="Unassembled WGS sequence"/>
</dbReference>
<dbReference type="Gene3D" id="3.40.50.1010">
    <property type="entry name" value="5'-nuclease"/>
    <property type="match status" value="1"/>
</dbReference>
<dbReference type="InterPro" id="IPR022907">
    <property type="entry name" value="VapC_family"/>
</dbReference>
<comment type="function">
    <text evidence="5">Toxic component of a toxin-antitoxin (TA) system. An RNase.</text>
</comment>
<keyword evidence="5" id="KW-0460">Magnesium</keyword>
<dbReference type="GO" id="GO:0090729">
    <property type="term" value="F:toxin activity"/>
    <property type="evidence" value="ECO:0007669"/>
    <property type="project" value="UniProtKB-KW"/>
</dbReference>
<feature type="domain" description="PIN" evidence="6">
    <location>
        <begin position="6"/>
        <end position="128"/>
    </location>
</feature>
<dbReference type="RefSeq" id="WP_247417979.1">
    <property type="nucleotide sequence ID" value="NZ_JALLGW010000001.1"/>
</dbReference>
<dbReference type="GO" id="GO:0000287">
    <property type="term" value="F:magnesium ion binding"/>
    <property type="evidence" value="ECO:0007669"/>
    <property type="project" value="UniProtKB-UniRule"/>
</dbReference>
<dbReference type="Pfam" id="PF01850">
    <property type="entry name" value="PIN"/>
    <property type="match status" value="1"/>
</dbReference>
<dbReference type="HAMAP" id="MF_00265">
    <property type="entry name" value="VapC_Nob1"/>
    <property type="match status" value="1"/>
</dbReference>
<dbReference type="PANTHER" id="PTHR42188">
    <property type="entry name" value="23S RRNA-SPECIFIC ENDONUCLEASE VAPC20"/>
    <property type="match status" value="1"/>
</dbReference>
<dbReference type="InterPro" id="IPR039018">
    <property type="entry name" value="VapC20-like"/>
</dbReference>
<feature type="binding site" evidence="5">
    <location>
        <position position="103"/>
    </location>
    <ligand>
        <name>Mg(2+)</name>
        <dbReference type="ChEBI" id="CHEBI:18420"/>
    </ligand>
</feature>
<proteinExistence type="inferred from homology"/>
<evidence type="ECO:0000313" key="8">
    <source>
        <dbReference type="Proteomes" id="UP001596099"/>
    </source>
</evidence>
<reference evidence="7 8" key="1">
    <citation type="journal article" date="2019" name="Int. J. Syst. Evol. Microbiol.">
        <title>The Global Catalogue of Microorganisms (GCM) 10K type strain sequencing project: providing services to taxonomists for standard genome sequencing and annotation.</title>
        <authorList>
            <consortium name="The Broad Institute Genomics Platform"/>
            <consortium name="The Broad Institute Genome Sequencing Center for Infectious Disease"/>
            <person name="Wu L."/>
            <person name="Ma J."/>
        </authorList>
    </citation>
    <scope>NUCLEOTIDE SEQUENCE [LARGE SCALE GENOMIC DNA]</scope>
    <source>
        <strain evidence="7 8">CGMCC 1.12543</strain>
    </source>
</reference>
<dbReference type="SUPFAM" id="SSF88723">
    <property type="entry name" value="PIN domain-like"/>
    <property type="match status" value="1"/>
</dbReference>
<feature type="binding site" evidence="5">
    <location>
        <position position="7"/>
    </location>
    <ligand>
        <name>Mg(2+)</name>
        <dbReference type="ChEBI" id="CHEBI:18420"/>
    </ligand>
</feature>